<evidence type="ECO:0000256" key="6">
    <source>
        <dbReference type="ARBA" id="ARBA00018569"/>
    </source>
</evidence>
<evidence type="ECO:0000256" key="4">
    <source>
        <dbReference type="ARBA" id="ARBA00007637"/>
    </source>
</evidence>
<dbReference type="InterPro" id="IPR005886">
    <property type="entry name" value="UDP_G4E"/>
</dbReference>
<name>A0A1F7YGZ1_9BACT</name>
<dbReference type="NCBIfam" id="TIGR01179">
    <property type="entry name" value="galE"/>
    <property type="match status" value="1"/>
</dbReference>
<evidence type="ECO:0000256" key="5">
    <source>
        <dbReference type="ARBA" id="ARBA00013189"/>
    </source>
</evidence>
<comment type="caution">
    <text evidence="14">The sequence shown here is derived from an EMBL/GenBank/DDBJ whole genome shotgun (WGS) entry which is preliminary data.</text>
</comment>
<dbReference type="Gene3D" id="3.40.50.720">
    <property type="entry name" value="NAD(P)-binding Rossmann-like Domain"/>
    <property type="match status" value="1"/>
</dbReference>
<dbReference type="Pfam" id="PF01370">
    <property type="entry name" value="Epimerase"/>
    <property type="match status" value="1"/>
</dbReference>
<proteinExistence type="inferred from homology"/>
<evidence type="ECO:0000256" key="2">
    <source>
        <dbReference type="ARBA" id="ARBA00001911"/>
    </source>
</evidence>
<comment type="pathway">
    <text evidence="3">Carbohydrate metabolism; galactose metabolism.</text>
</comment>
<dbReference type="PANTHER" id="PTHR43725">
    <property type="entry name" value="UDP-GLUCOSE 4-EPIMERASE"/>
    <property type="match status" value="1"/>
</dbReference>
<keyword evidence="7" id="KW-0520">NAD</keyword>
<keyword evidence="12" id="KW-0472">Membrane</keyword>
<dbReference type="AlphaFoldDB" id="A0A1F7YGZ1"/>
<dbReference type="Proteomes" id="UP000178851">
    <property type="component" value="Unassembled WGS sequence"/>
</dbReference>
<organism evidence="14 15">
    <name type="scientific">Candidatus Woesebacteria bacterium RIFCSPHIGHO2_01_FULL_39_28</name>
    <dbReference type="NCBI Taxonomy" id="1802496"/>
    <lineage>
        <taxon>Bacteria</taxon>
        <taxon>Candidatus Woeseibacteriota</taxon>
    </lineage>
</organism>
<keyword evidence="9" id="KW-0119">Carbohydrate metabolism</keyword>
<dbReference type="GO" id="GO:0033499">
    <property type="term" value="P:galactose catabolic process via UDP-galactose, Leloir pathway"/>
    <property type="evidence" value="ECO:0007669"/>
    <property type="project" value="TreeGrafter"/>
</dbReference>
<evidence type="ECO:0000256" key="12">
    <source>
        <dbReference type="SAM" id="Phobius"/>
    </source>
</evidence>
<comment type="similarity">
    <text evidence="4">Belongs to the NAD(P)-dependent epimerase/dehydratase family.</text>
</comment>
<dbReference type="EMBL" id="MGGI01000012">
    <property type="protein sequence ID" value="OGM26532.1"/>
    <property type="molecule type" value="Genomic_DNA"/>
</dbReference>
<evidence type="ECO:0000256" key="7">
    <source>
        <dbReference type="ARBA" id="ARBA00023027"/>
    </source>
</evidence>
<protein>
    <recommendedName>
        <fullName evidence="6">UDP-glucose 4-epimerase</fullName>
        <ecNumber evidence="5">5.1.3.2</ecNumber>
    </recommendedName>
    <alternativeName>
        <fullName evidence="11">Galactowaldenase</fullName>
    </alternativeName>
    <alternativeName>
        <fullName evidence="10">UDP-galactose 4-epimerase</fullName>
    </alternativeName>
</protein>
<keyword evidence="8" id="KW-0413">Isomerase</keyword>
<evidence type="ECO:0000256" key="3">
    <source>
        <dbReference type="ARBA" id="ARBA00004947"/>
    </source>
</evidence>
<sequence>MKATKKVLVTGAGGYIGSVAAYLFLQNGFEVVGLDNFSTGYRQPLKILQKKFSSKMLRYYDIDLNDNLASVFEKEKNINAVIHYAAVCKVDESMKEPQKYFTNNVCGSQNLLSAMIKFGIKKIVFSSTCAVYGEAKYVPVDENHPTNPANPYGESKLLTEKIIRWYGKLGLLNYVILRYFNVCGVSEDGLIGDSKKPSVLLVQNAVRGALGIESFSLTCPKVETKDGTPIRDYINVVDLNMAHLKALNYLGKGGKSEIINLGTGTGNSVLEVVKNVQGLTGKKFQVGRSEPRQGEYAKMIASIDKSKKILGWKPEKTLKDSINSLIKWYKNNPNGWVEKDVE</sequence>
<dbReference type="InterPro" id="IPR001509">
    <property type="entry name" value="Epimerase_deHydtase"/>
</dbReference>
<dbReference type="InterPro" id="IPR036291">
    <property type="entry name" value="NAD(P)-bd_dom_sf"/>
</dbReference>
<dbReference type="SUPFAM" id="SSF51735">
    <property type="entry name" value="NAD(P)-binding Rossmann-fold domains"/>
    <property type="match status" value="1"/>
</dbReference>
<evidence type="ECO:0000256" key="1">
    <source>
        <dbReference type="ARBA" id="ARBA00000083"/>
    </source>
</evidence>
<evidence type="ECO:0000256" key="8">
    <source>
        <dbReference type="ARBA" id="ARBA00023235"/>
    </source>
</evidence>
<comment type="cofactor">
    <cofactor evidence="2">
        <name>NAD(+)</name>
        <dbReference type="ChEBI" id="CHEBI:57540"/>
    </cofactor>
</comment>
<evidence type="ECO:0000313" key="14">
    <source>
        <dbReference type="EMBL" id="OGM26532.1"/>
    </source>
</evidence>
<dbReference type="EC" id="5.1.3.2" evidence="5"/>
<accession>A0A1F7YGZ1</accession>
<dbReference type="PANTHER" id="PTHR43725:SF53">
    <property type="entry name" value="UDP-ARABINOSE 4-EPIMERASE 1"/>
    <property type="match status" value="1"/>
</dbReference>
<dbReference type="UniPathway" id="UPA00214"/>
<keyword evidence="12" id="KW-1133">Transmembrane helix</keyword>
<reference evidence="14 15" key="1">
    <citation type="journal article" date="2016" name="Nat. Commun.">
        <title>Thousands of microbial genomes shed light on interconnected biogeochemical processes in an aquifer system.</title>
        <authorList>
            <person name="Anantharaman K."/>
            <person name="Brown C.T."/>
            <person name="Hug L.A."/>
            <person name="Sharon I."/>
            <person name="Castelle C.J."/>
            <person name="Probst A.J."/>
            <person name="Thomas B.C."/>
            <person name="Singh A."/>
            <person name="Wilkins M.J."/>
            <person name="Karaoz U."/>
            <person name="Brodie E.L."/>
            <person name="Williams K.H."/>
            <person name="Hubbard S.S."/>
            <person name="Banfield J.F."/>
        </authorList>
    </citation>
    <scope>NUCLEOTIDE SEQUENCE [LARGE SCALE GENOMIC DNA]</scope>
</reference>
<dbReference type="Gene3D" id="3.90.25.10">
    <property type="entry name" value="UDP-galactose 4-epimerase, domain 1"/>
    <property type="match status" value="1"/>
</dbReference>
<feature type="transmembrane region" description="Helical" evidence="12">
    <location>
        <begin position="7"/>
        <end position="25"/>
    </location>
</feature>
<evidence type="ECO:0000256" key="11">
    <source>
        <dbReference type="ARBA" id="ARBA00033067"/>
    </source>
</evidence>
<keyword evidence="12" id="KW-0812">Transmembrane</keyword>
<evidence type="ECO:0000259" key="13">
    <source>
        <dbReference type="Pfam" id="PF01370"/>
    </source>
</evidence>
<gene>
    <name evidence="14" type="ORF">A2627_00705</name>
</gene>
<comment type="catalytic activity">
    <reaction evidence="1">
        <text>UDP-alpha-D-glucose = UDP-alpha-D-galactose</text>
        <dbReference type="Rhea" id="RHEA:22168"/>
        <dbReference type="ChEBI" id="CHEBI:58885"/>
        <dbReference type="ChEBI" id="CHEBI:66914"/>
        <dbReference type="EC" id="5.1.3.2"/>
    </reaction>
</comment>
<evidence type="ECO:0000313" key="15">
    <source>
        <dbReference type="Proteomes" id="UP000178851"/>
    </source>
</evidence>
<evidence type="ECO:0000256" key="9">
    <source>
        <dbReference type="ARBA" id="ARBA00023277"/>
    </source>
</evidence>
<feature type="domain" description="NAD-dependent epimerase/dehydratase" evidence="13">
    <location>
        <begin position="7"/>
        <end position="262"/>
    </location>
</feature>
<evidence type="ECO:0000256" key="10">
    <source>
        <dbReference type="ARBA" id="ARBA00031367"/>
    </source>
</evidence>
<dbReference type="GO" id="GO:0003978">
    <property type="term" value="F:UDP-glucose 4-epimerase activity"/>
    <property type="evidence" value="ECO:0007669"/>
    <property type="project" value="UniProtKB-EC"/>
</dbReference>